<keyword evidence="15" id="KW-0378">Hydrolase</keyword>
<feature type="transmembrane region" description="Helical" evidence="13">
    <location>
        <begin position="544"/>
        <end position="564"/>
    </location>
</feature>
<dbReference type="GO" id="GO:0005524">
    <property type="term" value="F:ATP binding"/>
    <property type="evidence" value="ECO:0007669"/>
    <property type="project" value="UniProtKB-KW"/>
</dbReference>
<evidence type="ECO:0000256" key="12">
    <source>
        <dbReference type="ARBA" id="ARBA00023136"/>
    </source>
</evidence>
<dbReference type="InterPro" id="IPR027417">
    <property type="entry name" value="P-loop_NTPase"/>
</dbReference>
<dbReference type="CDD" id="cd06579">
    <property type="entry name" value="TM_PBP1_transp_AraH_like"/>
    <property type="match status" value="1"/>
</dbReference>
<dbReference type="EC" id="3.6.3.17" evidence="15"/>
<keyword evidence="11 13" id="KW-1133">Transmembrane helix</keyword>
<feature type="transmembrane region" description="Helical" evidence="13">
    <location>
        <begin position="740"/>
        <end position="761"/>
    </location>
</feature>
<dbReference type="Gene3D" id="3.40.50.300">
    <property type="entry name" value="P-loop containing nucleotide triphosphate hydrolases"/>
    <property type="match status" value="2"/>
</dbReference>
<dbReference type="FunFam" id="3.40.50.300:FF:000127">
    <property type="entry name" value="Ribose import ATP-binding protein RbsA"/>
    <property type="match status" value="1"/>
</dbReference>
<sequence>MTASTPLLSLKGITKVFPGVRALENVQLDLWPGKVTALIGENGAGKSTLVKVMTGIYQPEEGEILYKAIPIQLPHPESAHRIGITAIHQETVLFDELSVTENIFVGQYLHKGLLKKLDWPAMHQKAGDILRRLEVQIDPRATLKTLSIAQRHMVAIARALSFEAQVVILDEPTAALSQHEILEFYQIVERLKQDGKAILFISHKFDEIFELADYYTILRDGVYVSSGAINEITEERMVSMMVGRAITQTYPKVSCTPGETVLEVNNLCHPTEFANINFSLRKGEILGFYGLVGAGRTELMQALSGVSHPSSGEMVLNGKAVRFRQPADAIQAGIVCVPEERQKQGAIVALPIAQNISLPQLARLNPRGVLNDAREWRLADEYASRLQVKAFSWQQAVETLSGGNQQKVVIGKWLATHPQVIILDEPTKGIDIGSKAAVHQFMSELVGQGLAVIMVSSELPEVMGMADRIIVMHEGLMVAEYRAGEATAENYRQRRQRHCPGGCVMWRQLLKNREALLAAVIILMVASIGSRVPSFIAAENLVEMFNDTSILIVLALGQMMVLLTKGIDLSMAANLALTGMIVALLNAHHPDIPVWALLMLATLLGLLMGVINGLLVWRLGIPAIVVTLGTMSIYRGIIFLLSDGGWVNSHQMSTDFLALPRTSLLGLPLLSWCAIAALLLVGYFLRYSRTGRALYTAGGNATAAYYTGINAGKMQFISFCLSGALAGFCGYLWISRFAVAYVDVANGFELQVVAACVIGGISTMGGTGRVVGCLCGALFLGIINNALPVIGISPFWQMAISGAVIVIAVVLNERGNKRQGRLILRSAVLASQKQTVKP</sequence>
<dbReference type="PROSITE" id="PS00211">
    <property type="entry name" value="ABC_TRANSPORTER_1"/>
    <property type="match status" value="1"/>
</dbReference>
<dbReference type="PROSITE" id="PS50893">
    <property type="entry name" value="ABC_TRANSPORTER_2"/>
    <property type="match status" value="2"/>
</dbReference>
<proteinExistence type="predicted"/>
<dbReference type="Pfam" id="PF02653">
    <property type="entry name" value="BPD_transp_2"/>
    <property type="match status" value="1"/>
</dbReference>
<keyword evidence="8" id="KW-0547">Nucleotide-binding</keyword>
<evidence type="ECO:0000256" key="4">
    <source>
        <dbReference type="ARBA" id="ARBA00022475"/>
    </source>
</evidence>
<keyword evidence="12 13" id="KW-0472">Membrane</keyword>
<keyword evidence="6 13" id="KW-0812">Transmembrane</keyword>
<evidence type="ECO:0000256" key="9">
    <source>
        <dbReference type="ARBA" id="ARBA00022840"/>
    </source>
</evidence>
<keyword evidence="5" id="KW-0762">Sugar transport</keyword>
<protein>
    <submittedName>
        <fullName evidence="15">Sugar ABC transporter</fullName>
        <ecNumber evidence="15">3.6.3.17</ecNumber>
    </submittedName>
</protein>
<feature type="transmembrane region" description="Helical" evidence="13">
    <location>
        <begin position="768"/>
        <end position="787"/>
    </location>
</feature>
<evidence type="ECO:0000313" key="15">
    <source>
        <dbReference type="EMBL" id="VED55442.1"/>
    </source>
</evidence>
<evidence type="ECO:0000256" key="3">
    <source>
        <dbReference type="ARBA" id="ARBA00022448"/>
    </source>
</evidence>
<dbReference type="CDD" id="cd03215">
    <property type="entry name" value="ABC_Carb_Monos_II"/>
    <property type="match status" value="1"/>
</dbReference>
<evidence type="ECO:0000256" key="7">
    <source>
        <dbReference type="ARBA" id="ARBA00022737"/>
    </source>
</evidence>
<accession>A0A7Z8ZGC3</accession>
<feature type="domain" description="ABC transporter" evidence="14">
    <location>
        <begin position="8"/>
        <end position="245"/>
    </location>
</feature>
<feature type="transmembrane region" description="Helical" evidence="13">
    <location>
        <begin position="623"/>
        <end position="642"/>
    </location>
</feature>
<dbReference type="SUPFAM" id="SSF52540">
    <property type="entry name" value="P-loop containing nucleoside triphosphate hydrolases"/>
    <property type="match status" value="2"/>
</dbReference>
<dbReference type="InterPro" id="IPR050107">
    <property type="entry name" value="ABC_carbohydrate_import_ATPase"/>
</dbReference>
<dbReference type="EMBL" id="LR134253">
    <property type="protein sequence ID" value="VED55442.1"/>
    <property type="molecule type" value="Genomic_DNA"/>
</dbReference>
<dbReference type="PANTHER" id="PTHR43790">
    <property type="entry name" value="CARBOHYDRATE TRANSPORT ATP-BINDING PROTEIN MG119-RELATED"/>
    <property type="match status" value="1"/>
</dbReference>
<dbReference type="Pfam" id="PF00005">
    <property type="entry name" value="ABC_tran"/>
    <property type="match status" value="2"/>
</dbReference>
<evidence type="ECO:0000313" key="16">
    <source>
        <dbReference type="Proteomes" id="UP000267630"/>
    </source>
</evidence>
<keyword evidence="7" id="KW-0677">Repeat</keyword>
<dbReference type="InterPro" id="IPR001851">
    <property type="entry name" value="ABC_transp_permease"/>
</dbReference>
<feature type="transmembrane region" description="Helical" evidence="13">
    <location>
        <begin position="793"/>
        <end position="811"/>
    </location>
</feature>
<evidence type="ECO:0000256" key="10">
    <source>
        <dbReference type="ARBA" id="ARBA00022967"/>
    </source>
</evidence>
<dbReference type="Proteomes" id="UP000267630">
    <property type="component" value="Chromosome 3"/>
</dbReference>
<reference evidence="15 16" key="1">
    <citation type="submission" date="2018-12" db="EMBL/GenBank/DDBJ databases">
        <authorList>
            <consortium name="Pathogen Informatics"/>
        </authorList>
    </citation>
    <scope>NUCLEOTIDE SEQUENCE [LARGE SCALE GENOMIC DNA]</scope>
    <source>
        <strain evidence="15 16">NCTC9997</strain>
    </source>
</reference>
<dbReference type="CDD" id="cd03216">
    <property type="entry name" value="ABC_Carb_Monos_I"/>
    <property type="match status" value="1"/>
</dbReference>
<evidence type="ECO:0000256" key="5">
    <source>
        <dbReference type="ARBA" id="ARBA00022597"/>
    </source>
</evidence>
<comment type="subcellular location">
    <subcellularLocation>
        <location evidence="2">Cell inner membrane</location>
        <topology evidence="2">Multi-pass membrane protein</topology>
    </subcellularLocation>
    <subcellularLocation>
        <location evidence="1">Cell inner membrane</location>
        <topology evidence="1">Peripheral membrane protein</topology>
    </subcellularLocation>
</comment>
<feature type="transmembrane region" description="Helical" evidence="13">
    <location>
        <begin position="716"/>
        <end position="734"/>
    </location>
</feature>
<evidence type="ECO:0000256" key="1">
    <source>
        <dbReference type="ARBA" id="ARBA00004417"/>
    </source>
</evidence>
<name>A0A7Z8ZGC3_RAOTE</name>
<dbReference type="PANTHER" id="PTHR43790:SF3">
    <property type="entry name" value="D-ALLOSE IMPORT ATP-BINDING PROTEIN ALSA-RELATED"/>
    <property type="match status" value="1"/>
</dbReference>
<dbReference type="SMART" id="SM00382">
    <property type="entry name" value="AAA"/>
    <property type="match status" value="2"/>
</dbReference>
<evidence type="ECO:0000256" key="13">
    <source>
        <dbReference type="SAM" id="Phobius"/>
    </source>
</evidence>
<keyword evidence="9" id="KW-0067">ATP-binding</keyword>
<dbReference type="GO" id="GO:0005886">
    <property type="term" value="C:plasma membrane"/>
    <property type="evidence" value="ECO:0007669"/>
    <property type="project" value="UniProtKB-SubCell"/>
</dbReference>
<keyword evidence="16" id="KW-1185">Reference proteome</keyword>
<feature type="transmembrane region" description="Helical" evidence="13">
    <location>
        <begin position="594"/>
        <end position="616"/>
    </location>
</feature>
<evidence type="ECO:0000256" key="11">
    <source>
        <dbReference type="ARBA" id="ARBA00022989"/>
    </source>
</evidence>
<dbReference type="AlphaFoldDB" id="A0A7Z8ZGC3"/>
<evidence type="ECO:0000256" key="6">
    <source>
        <dbReference type="ARBA" id="ARBA00022692"/>
    </source>
</evidence>
<feature type="transmembrane region" description="Helical" evidence="13">
    <location>
        <begin position="662"/>
        <end position="685"/>
    </location>
</feature>
<dbReference type="GO" id="GO:0022857">
    <property type="term" value="F:transmembrane transporter activity"/>
    <property type="evidence" value="ECO:0007669"/>
    <property type="project" value="InterPro"/>
</dbReference>
<dbReference type="InterPro" id="IPR017871">
    <property type="entry name" value="ABC_transporter-like_CS"/>
</dbReference>
<keyword evidence="10" id="KW-1278">Translocase</keyword>
<feature type="domain" description="ABC transporter" evidence="14">
    <location>
        <begin position="256"/>
        <end position="499"/>
    </location>
</feature>
<gene>
    <name evidence="15" type="primary">rbsA_6</name>
    <name evidence="15" type="ORF">NCTC9997_05968</name>
</gene>
<feature type="transmembrane region" description="Helical" evidence="13">
    <location>
        <begin position="515"/>
        <end position="538"/>
    </location>
</feature>
<dbReference type="InterPro" id="IPR003439">
    <property type="entry name" value="ABC_transporter-like_ATP-bd"/>
</dbReference>
<evidence type="ECO:0000259" key="14">
    <source>
        <dbReference type="PROSITE" id="PS50893"/>
    </source>
</evidence>
<dbReference type="InterPro" id="IPR003593">
    <property type="entry name" value="AAA+_ATPase"/>
</dbReference>
<organism evidence="15 16">
    <name type="scientific">Raoultella terrigena</name>
    <name type="common">Klebsiella terrigena</name>
    <dbReference type="NCBI Taxonomy" id="577"/>
    <lineage>
        <taxon>Bacteria</taxon>
        <taxon>Pseudomonadati</taxon>
        <taxon>Pseudomonadota</taxon>
        <taxon>Gammaproteobacteria</taxon>
        <taxon>Enterobacterales</taxon>
        <taxon>Enterobacteriaceae</taxon>
        <taxon>Klebsiella/Raoultella group</taxon>
        <taxon>Raoultella</taxon>
    </lineage>
</organism>
<keyword evidence="4" id="KW-1003">Cell membrane</keyword>
<evidence type="ECO:0000256" key="8">
    <source>
        <dbReference type="ARBA" id="ARBA00022741"/>
    </source>
</evidence>
<dbReference type="GO" id="GO:0016887">
    <property type="term" value="F:ATP hydrolysis activity"/>
    <property type="evidence" value="ECO:0007669"/>
    <property type="project" value="InterPro"/>
</dbReference>
<keyword evidence="3" id="KW-0813">Transport</keyword>
<evidence type="ECO:0000256" key="2">
    <source>
        <dbReference type="ARBA" id="ARBA00004429"/>
    </source>
</evidence>